<dbReference type="SMART" id="SM00436">
    <property type="entry name" value="TOP1Bc"/>
    <property type="match status" value="1"/>
</dbReference>
<evidence type="ECO:0000256" key="5">
    <source>
        <dbReference type="ARBA" id="ARBA00032877"/>
    </source>
</evidence>
<dbReference type="PRINTS" id="PR00417">
    <property type="entry name" value="PRTPISMRASEI"/>
</dbReference>
<dbReference type="GO" id="GO:0003917">
    <property type="term" value="F:DNA topoisomerase type I (single strand cut, ATP-independent) activity"/>
    <property type="evidence" value="ECO:0007669"/>
    <property type="project" value="InterPro"/>
</dbReference>
<dbReference type="InterPro" id="IPR003601">
    <property type="entry name" value="Topo_IA_2"/>
</dbReference>
<dbReference type="PANTHER" id="PTHR42785:SF1">
    <property type="entry name" value="DNA TOPOISOMERASE"/>
    <property type="match status" value="1"/>
</dbReference>
<evidence type="ECO:0000256" key="1">
    <source>
        <dbReference type="ARBA" id="ARBA00023235"/>
    </source>
</evidence>
<proteinExistence type="predicted"/>
<gene>
    <name evidence="8" type="ORF">A2209_00630</name>
</gene>
<evidence type="ECO:0000259" key="6">
    <source>
        <dbReference type="PROSITE" id="PS50880"/>
    </source>
</evidence>
<comment type="caution">
    <text evidence="8">The sequence shown here is derived from an EMBL/GenBank/DDBJ whole genome shotgun (WGS) entry which is preliminary data.</text>
</comment>
<feature type="domain" description="Topo IA-type catalytic" evidence="7">
    <location>
        <begin position="130"/>
        <end position="201"/>
    </location>
</feature>
<dbReference type="Gene3D" id="1.10.460.10">
    <property type="entry name" value="Topoisomerase I, domain 2"/>
    <property type="match status" value="1"/>
</dbReference>
<organism evidence="8 9">
    <name type="scientific">Candidatus Roizmanbacteria bacterium RIFOXYA1_FULL_41_12</name>
    <dbReference type="NCBI Taxonomy" id="1802082"/>
    <lineage>
        <taxon>Bacteria</taxon>
        <taxon>Candidatus Roizmaniibacteriota</taxon>
    </lineage>
</organism>
<dbReference type="PROSITE" id="PS52039">
    <property type="entry name" value="TOPO_IA_2"/>
    <property type="match status" value="1"/>
</dbReference>
<dbReference type="Proteomes" id="UP000178450">
    <property type="component" value="Unassembled WGS sequence"/>
</dbReference>
<dbReference type="SUPFAM" id="SSF56712">
    <property type="entry name" value="Prokaryotic type I DNA topoisomerase"/>
    <property type="match status" value="1"/>
</dbReference>
<dbReference type="InterPro" id="IPR000380">
    <property type="entry name" value="Topo_IA"/>
</dbReference>
<evidence type="ECO:0000259" key="7">
    <source>
        <dbReference type="PROSITE" id="PS52039"/>
    </source>
</evidence>
<dbReference type="PANTHER" id="PTHR42785">
    <property type="entry name" value="DNA TOPOISOMERASE, TYPE IA, CORE"/>
    <property type="match status" value="1"/>
</dbReference>
<dbReference type="EMBL" id="MGBG01000024">
    <property type="protein sequence ID" value="OGK61984.1"/>
    <property type="molecule type" value="Genomic_DNA"/>
</dbReference>
<evidence type="ECO:0000256" key="3">
    <source>
        <dbReference type="ARBA" id="ARBA00031985"/>
    </source>
</evidence>
<dbReference type="AlphaFoldDB" id="A0A1F7K298"/>
<feature type="domain" description="Toprim" evidence="6">
    <location>
        <begin position="1"/>
        <end position="114"/>
    </location>
</feature>
<protein>
    <recommendedName>
        <fullName evidence="5">Omega-protein</fullName>
    </recommendedName>
    <alternativeName>
        <fullName evidence="4">Relaxing enzyme</fullName>
    </alternativeName>
    <alternativeName>
        <fullName evidence="2">Swivelase</fullName>
    </alternativeName>
    <alternativeName>
        <fullName evidence="3">Untwisting enzyme</fullName>
    </alternativeName>
</protein>
<dbReference type="PROSITE" id="PS50880">
    <property type="entry name" value="TOPRIM"/>
    <property type="match status" value="1"/>
</dbReference>
<reference evidence="8 9" key="1">
    <citation type="journal article" date="2016" name="Nat. Commun.">
        <title>Thousands of microbial genomes shed light on interconnected biogeochemical processes in an aquifer system.</title>
        <authorList>
            <person name="Anantharaman K."/>
            <person name="Brown C.T."/>
            <person name="Hug L.A."/>
            <person name="Sharon I."/>
            <person name="Castelle C.J."/>
            <person name="Probst A.J."/>
            <person name="Thomas B.C."/>
            <person name="Singh A."/>
            <person name="Wilkins M.J."/>
            <person name="Karaoz U."/>
            <person name="Brodie E.L."/>
            <person name="Williams K.H."/>
            <person name="Hubbard S.S."/>
            <person name="Banfield J.F."/>
        </authorList>
    </citation>
    <scope>NUCLEOTIDE SEQUENCE [LARGE SCALE GENOMIC DNA]</scope>
</reference>
<dbReference type="Pfam" id="PF01131">
    <property type="entry name" value="Topoisom_bac"/>
    <property type="match status" value="1"/>
</dbReference>
<dbReference type="Pfam" id="PF01751">
    <property type="entry name" value="Toprim"/>
    <property type="match status" value="1"/>
</dbReference>
<keyword evidence="1" id="KW-0413">Isomerase</keyword>
<evidence type="ECO:0000256" key="4">
    <source>
        <dbReference type="ARBA" id="ARBA00032235"/>
    </source>
</evidence>
<dbReference type="GO" id="GO:0006265">
    <property type="term" value="P:DNA topological change"/>
    <property type="evidence" value="ECO:0007669"/>
    <property type="project" value="InterPro"/>
</dbReference>
<evidence type="ECO:0000313" key="9">
    <source>
        <dbReference type="Proteomes" id="UP000178450"/>
    </source>
</evidence>
<dbReference type="InterPro" id="IPR013497">
    <property type="entry name" value="Topo_IA_cen"/>
</dbReference>
<accession>A0A1F7K298</accession>
<dbReference type="Gene3D" id="3.40.50.140">
    <property type="match status" value="1"/>
</dbReference>
<dbReference type="InterPro" id="IPR023405">
    <property type="entry name" value="Topo_IA_core_domain"/>
</dbReference>
<dbReference type="GO" id="GO:0003677">
    <property type="term" value="F:DNA binding"/>
    <property type="evidence" value="ECO:0007669"/>
    <property type="project" value="InterPro"/>
</dbReference>
<sequence>MKLIIVESPTKAKTFNRLVDKKQYLIVSSMGHVRDLPKSKLGIDLEANFEPSYEPLKNKDKTIKEIVTAAKSADQIILATDPDREGEAIAYHIREILQKKIKKPQFSRIVFHEITKEALLKALSQSKNIDINLFEAQQARRILDRLFGYKLSPYLWKRFAKRWLSAGRVQSVALRFLVDAGSILYSAVSQPCSSFFIQGGT</sequence>
<evidence type="ECO:0000313" key="8">
    <source>
        <dbReference type="EMBL" id="OGK61984.1"/>
    </source>
</evidence>
<dbReference type="SMART" id="SM00493">
    <property type="entry name" value="TOPRIM"/>
    <property type="match status" value="1"/>
</dbReference>
<evidence type="ECO:0000256" key="2">
    <source>
        <dbReference type="ARBA" id="ARBA00030003"/>
    </source>
</evidence>
<dbReference type="CDD" id="cd03363">
    <property type="entry name" value="TOPRIM_TopoIA_TopoI"/>
    <property type="match status" value="1"/>
</dbReference>
<dbReference type="InterPro" id="IPR013824">
    <property type="entry name" value="Topo_IA_cen_sub1"/>
</dbReference>
<dbReference type="InterPro" id="IPR034149">
    <property type="entry name" value="TOPRIM_TopoI"/>
</dbReference>
<name>A0A1F7K298_9BACT</name>
<dbReference type="InterPro" id="IPR006171">
    <property type="entry name" value="TOPRIM_dom"/>
</dbReference>